<evidence type="ECO:0000313" key="3">
    <source>
        <dbReference type="EMBL" id="MEJ8826372.1"/>
    </source>
</evidence>
<evidence type="ECO:0000313" key="4">
    <source>
        <dbReference type="Proteomes" id="UP001363010"/>
    </source>
</evidence>
<dbReference type="EMBL" id="JBBKZV010000033">
    <property type="protein sequence ID" value="MEJ8826372.1"/>
    <property type="molecule type" value="Genomic_DNA"/>
</dbReference>
<proteinExistence type="predicted"/>
<name>A0ABU8WAE7_9BURK</name>
<sequence>MHASHSVLVKLAAVGVVAVAALTGAAAASAGANWSVGISLPGVEVGVADPAPVYYQPAPVYSRPAPVYQPAPAYRPAPVYYRPAPPVAYAPAPVYYEPRYRDEERRVYRAGWGGGRHWERRDWDRREHEHREDRRAWNDRD</sequence>
<accession>A0ABU8WAE7</accession>
<dbReference type="Proteomes" id="UP001363010">
    <property type="component" value="Unassembled WGS sequence"/>
</dbReference>
<feature type="region of interest" description="Disordered" evidence="1">
    <location>
        <begin position="115"/>
        <end position="141"/>
    </location>
</feature>
<keyword evidence="4" id="KW-1185">Reference proteome</keyword>
<reference evidence="3 4" key="1">
    <citation type="submission" date="2024-03" db="EMBL/GenBank/DDBJ databases">
        <title>Novel species of the genus Variovorax.</title>
        <authorList>
            <person name="Liu Q."/>
            <person name="Xin Y.-H."/>
        </authorList>
    </citation>
    <scope>NUCLEOTIDE SEQUENCE [LARGE SCALE GENOMIC DNA]</scope>
    <source>
        <strain evidence="3 4">KACC 18501</strain>
    </source>
</reference>
<keyword evidence="2" id="KW-0732">Signal</keyword>
<dbReference type="Pfam" id="PF12778">
    <property type="entry name" value="PXPV"/>
    <property type="match status" value="1"/>
</dbReference>
<feature type="compositionally biased region" description="Basic and acidic residues" evidence="1">
    <location>
        <begin position="116"/>
        <end position="141"/>
    </location>
</feature>
<evidence type="ECO:0000256" key="1">
    <source>
        <dbReference type="SAM" id="MobiDB-lite"/>
    </source>
</evidence>
<gene>
    <name evidence="3" type="ORF">WKW80_30850</name>
</gene>
<evidence type="ECO:0008006" key="5">
    <source>
        <dbReference type="Google" id="ProtNLM"/>
    </source>
</evidence>
<feature type="signal peptide" evidence="2">
    <location>
        <begin position="1"/>
        <end position="20"/>
    </location>
</feature>
<dbReference type="InterPro" id="IPR024446">
    <property type="entry name" value="PXPV"/>
</dbReference>
<dbReference type="RefSeq" id="WP_340367408.1">
    <property type="nucleotide sequence ID" value="NZ_JBBKZV010000033.1"/>
</dbReference>
<protein>
    <recommendedName>
        <fullName evidence="5">PXPV repeat-containing protein</fullName>
    </recommendedName>
</protein>
<organism evidence="3 4">
    <name type="scientific">Variovorax humicola</name>
    <dbReference type="NCBI Taxonomy" id="1769758"/>
    <lineage>
        <taxon>Bacteria</taxon>
        <taxon>Pseudomonadati</taxon>
        <taxon>Pseudomonadota</taxon>
        <taxon>Betaproteobacteria</taxon>
        <taxon>Burkholderiales</taxon>
        <taxon>Comamonadaceae</taxon>
        <taxon>Variovorax</taxon>
    </lineage>
</organism>
<evidence type="ECO:0000256" key="2">
    <source>
        <dbReference type="SAM" id="SignalP"/>
    </source>
</evidence>
<comment type="caution">
    <text evidence="3">The sequence shown here is derived from an EMBL/GenBank/DDBJ whole genome shotgun (WGS) entry which is preliminary data.</text>
</comment>
<feature type="chain" id="PRO_5047260490" description="PXPV repeat-containing protein" evidence="2">
    <location>
        <begin position="21"/>
        <end position="141"/>
    </location>
</feature>